<sequence>MLLGLMGSIVNLHWKWIVLFFVVSQAQAEGYSFIEKFLEANFASAIVLSDSDFITLGMVDFDPNGLLHTDNPELGTTDSLKNRQAYSVFAFPYSWDLEHQQNASAFFRLSFTQTKEDIQWNEGSGSDDFSQLMIDVSGGYQYHYALSRSWSLEPSLRAHLMHYQNDVSYRSTFGQSVAPFLNGLIFNTSAWAIVYEPQLKVQYQHDTGWGSWNFFSSGHYFYGYGWGEANNGDVGNPEGWYVVNGVNLFYDMTEIMSSKISMYSSVKRVDLGSDVVKSLDAPHYYQITLGGLVAPSVDVPFVDNIGLGLSMNYGGAFKGGGIVLFLNQR</sequence>
<organism evidence="2 3">
    <name type="scientific">Vibrio olivae</name>
    <dbReference type="NCBI Taxonomy" id="1243002"/>
    <lineage>
        <taxon>Bacteria</taxon>
        <taxon>Pseudomonadati</taxon>
        <taxon>Pseudomonadota</taxon>
        <taxon>Gammaproteobacteria</taxon>
        <taxon>Vibrionales</taxon>
        <taxon>Vibrionaceae</taxon>
        <taxon>Vibrio</taxon>
    </lineage>
</organism>
<reference evidence="2 3" key="1">
    <citation type="submission" date="2024-09" db="EMBL/GenBank/DDBJ databases">
        <authorList>
            <person name="Sun Q."/>
            <person name="Mori K."/>
        </authorList>
    </citation>
    <scope>NUCLEOTIDE SEQUENCE [LARGE SCALE GENOMIC DNA]</scope>
    <source>
        <strain evidence="2 3">CECT 8064</strain>
    </source>
</reference>
<evidence type="ECO:0000313" key="2">
    <source>
        <dbReference type="EMBL" id="MFB9136053.1"/>
    </source>
</evidence>
<comment type="caution">
    <text evidence="2">The sequence shown here is derived from an EMBL/GenBank/DDBJ whole genome shotgun (WGS) entry which is preliminary data.</text>
</comment>
<gene>
    <name evidence="2" type="ORF">ACFFUV_13860</name>
</gene>
<keyword evidence="3" id="KW-1185">Reference proteome</keyword>
<feature type="domain" description="Solitary outer membrane autotransporter-like beta-barrel" evidence="1">
    <location>
        <begin position="17"/>
        <end position="328"/>
    </location>
</feature>
<name>A0ABV5HP60_9VIBR</name>
<proteinExistence type="predicted"/>
<dbReference type="RefSeq" id="WP_390193823.1">
    <property type="nucleotide sequence ID" value="NZ_JBHMEP010000003.1"/>
</dbReference>
<protein>
    <submittedName>
        <fullName evidence="2">Solitary outer membrane autotransporter beta-barrel domain</fullName>
    </submittedName>
</protein>
<evidence type="ECO:0000313" key="3">
    <source>
        <dbReference type="Proteomes" id="UP001589645"/>
    </source>
</evidence>
<dbReference type="EMBL" id="JBHMEP010000003">
    <property type="protein sequence ID" value="MFB9136053.1"/>
    <property type="molecule type" value="Genomic_DNA"/>
</dbReference>
<dbReference type="Proteomes" id="UP001589645">
    <property type="component" value="Unassembled WGS sequence"/>
</dbReference>
<accession>A0ABV5HP60</accession>
<evidence type="ECO:0000259" key="1">
    <source>
        <dbReference type="Pfam" id="PF11557"/>
    </source>
</evidence>
<dbReference type="InterPro" id="IPR021621">
    <property type="entry name" value="Omp_AT"/>
</dbReference>
<dbReference type="Pfam" id="PF11557">
    <property type="entry name" value="Omp_AT"/>
    <property type="match status" value="1"/>
</dbReference>